<proteinExistence type="predicted"/>
<dbReference type="EMBL" id="BQNB010013129">
    <property type="protein sequence ID" value="GJT12214.1"/>
    <property type="molecule type" value="Genomic_DNA"/>
</dbReference>
<gene>
    <name evidence="1" type="ORF">Tco_0859256</name>
</gene>
<evidence type="ECO:0000313" key="1">
    <source>
        <dbReference type="EMBL" id="GJT12214.1"/>
    </source>
</evidence>
<comment type="caution">
    <text evidence="1">The sequence shown here is derived from an EMBL/GenBank/DDBJ whole genome shotgun (WGS) entry which is preliminary data.</text>
</comment>
<reference evidence="1" key="2">
    <citation type="submission" date="2022-01" db="EMBL/GenBank/DDBJ databases">
        <authorList>
            <person name="Yamashiro T."/>
            <person name="Shiraishi A."/>
            <person name="Satake H."/>
            <person name="Nakayama K."/>
        </authorList>
    </citation>
    <scope>NUCLEOTIDE SEQUENCE</scope>
</reference>
<keyword evidence="2" id="KW-1185">Reference proteome</keyword>
<accession>A0ABQ5BD84</accession>
<organism evidence="1 2">
    <name type="scientific">Tanacetum coccineum</name>
    <dbReference type="NCBI Taxonomy" id="301880"/>
    <lineage>
        <taxon>Eukaryota</taxon>
        <taxon>Viridiplantae</taxon>
        <taxon>Streptophyta</taxon>
        <taxon>Embryophyta</taxon>
        <taxon>Tracheophyta</taxon>
        <taxon>Spermatophyta</taxon>
        <taxon>Magnoliopsida</taxon>
        <taxon>eudicotyledons</taxon>
        <taxon>Gunneridae</taxon>
        <taxon>Pentapetalae</taxon>
        <taxon>asterids</taxon>
        <taxon>campanulids</taxon>
        <taxon>Asterales</taxon>
        <taxon>Asteraceae</taxon>
        <taxon>Asteroideae</taxon>
        <taxon>Anthemideae</taxon>
        <taxon>Anthemidinae</taxon>
        <taxon>Tanacetum</taxon>
    </lineage>
</organism>
<evidence type="ECO:0000313" key="2">
    <source>
        <dbReference type="Proteomes" id="UP001151760"/>
    </source>
</evidence>
<name>A0ABQ5BD84_9ASTR</name>
<protein>
    <submittedName>
        <fullName evidence="1">Uncharacterized protein</fullName>
    </submittedName>
</protein>
<sequence length="156" mass="16875">MIILTPVHPEYEEGEHNNGDMPTSILALQFCLGTCLDHLGRRHELGELWDCQLGNLTAGKGSGGGGKGLTMGELGLQANAELGIPSLAKSFVQFWTSIPKVITASTLKASQHWPIIRSPARTIRGEVAYLLTLSTHRIISSMLETALGTFWCGPTY</sequence>
<reference evidence="1" key="1">
    <citation type="journal article" date="2022" name="Int. J. Mol. Sci.">
        <title>Draft Genome of Tanacetum Coccineum: Genomic Comparison of Closely Related Tanacetum-Family Plants.</title>
        <authorList>
            <person name="Yamashiro T."/>
            <person name="Shiraishi A."/>
            <person name="Nakayama K."/>
            <person name="Satake H."/>
        </authorList>
    </citation>
    <scope>NUCLEOTIDE SEQUENCE</scope>
</reference>
<dbReference type="Proteomes" id="UP001151760">
    <property type="component" value="Unassembled WGS sequence"/>
</dbReference>